<feature type="region of interest" description="Disordered" evidence="1">
    <location>
        <begin position="42"/>
        <end position="176"/>
    </location>
</feature>
<feature type="region of interest" description="Disordered" evidence="1">
    <location>
        <begin position="214"/>
        <end position="235"/>
    </location>
</feature>
<organism evidence="2 3">
    <name type="scientific">Coniosporium apollinis</name>
    <dbReference type="NCBI Taxonomy" id="61459"/>
    <lineage>
        <taxon>Eukaryota</taxon>
        <taxon>Fungi</taxon>
        <taxon>Dikarya</taxon>
        <taxon>Ascomycota</taxon>
        <taxon>Pezizomycotina</taxon>
        <taxon>Dothideomycetes</taxon>
        <taxon>Dothideomycetes incertae sedis</taxon>
        <taxon>Coniosporium</taxon>
    </lineage>
</organism>
<name>A0ABQ9NUU4_9PEZI</name>
<dbReference type="Proteomes" id="UP001172684">
    <property type="component" value="Unassembled WGS sequence"/>
</dbReference>
<evidence type="ECO:0000313" key="3">
    <source>
        <dbReference type="Proteomes" id="UP001172684"/>
    </source>
</evidence>
<reference evidence="2" key="1">
    <citation type="submission" date="2022-10" db="EMBL/GenBank/DDBJ databases">
        <title>Culturing micro-colonial fungi from biological soil crusts in the Mojave desert and describing Neophaeococcomyces mojavensis, and introducing the new genera and species Taxawa tesnikishii.</title>
        <authorList>
            <person name="Kurbessoian T."/>
            <person name="Stajich J.E."/>
        </authorList>
    </citation>
    <scope>NUCLEOTIDE SEQUENCE</scope>
    <source>
        <strain evidence="2">TK_1</strain>
    </source>
</reference>
<evidence type="ECO:0000313" key="2">
    <source>
        <dbReference type="EMBL" id="KAJ9665080.1"/>
    </source>
</evidence>
<feature type="region of interest" description="Disordered" evidence="1">
    <location>
        <begin position="364"/>
        <end position="429"/>
    </location>
</feature>
<feature type="compositionally biased region" description="Low complexity" evidence="1">
    <location>
        <begin position="221"/>
        <end position="231"/>
    </location>
</feature>
<proteinExistence type="predicted"/>
<accession>A0ABQ9NUU4</accession>
<comment type="caution">
    <text evidence="2">The sequence shown here is derived from an EMBL/GenBank/DDBJ whole genome shotgun (WGS) entry which is preliminary data.</text>
</comment>
<protein>
    <submittedName>
        <fullName evidence="2">Uncharacterized protein</fullName>
    </submittedName>
</protein>
<feature type="compositionally biased region" description="Polar residues" evidence="1">
    <location>
        <begin position="84"/>
        <end position="170"/>
    </location>
</feature>
<gene>
    <name evidence="2" type="ORF">H2201_004740</name>
</gene>
<evidence type="ECO:0000256" key="1">
    <source>
        <dbReference type="SAM" id="MobiDB-lite"/>
    </source>
</evidence>
<dbReference type="EMBL" id="JAPDRL010000032">
    <property type="protein sequence ID" value="KAJ9665080.1"/>
    <property type="molecule type" value="Genomic_DNA"/>
</dbReference>
<keyword evidence="3" id="KW-1185">Reference proteome</keyword>
<sequence length="429" mass="45215">MKRRSWMRNKRTRADVEVVPDRSHRRIPFTAWVRRFANLRNSSLDSPRSSKKGHLHSKSEKASVIKNNPYPESGYMHRPPPLDGSTNGHLSFSTTPISRDNESYASNDGDSVSHNAPAVSNKSAAPTLATNPETVHSDAGQSKTGTSNTVGGGMSSQDGGRDSTFSSPNHSQQSLTTTLTTIQSTAPSALLGQNNGSSSQHNAQFQQVPVHFSHQYPISPPASALPAHLAPQPNPHTYSAATANNMLTDNASILTLASSSKRRRRHSLDTDASVRALAPSSVWGGSRESLPLSVLSGNVEVGSGIYASGPRPSVGGLASAERASVYSSSGVAPGALSSERNSYYANKVDGGSVRSGLFGHGRTESINGSIGGPTLVPGSPLASPSMLGGPGRMSRRSSDRREAYGESDAEDGEESGHGNWKQPVKENVA</sequence>